<dbReference type="InterPro" id="IPR052021">
    <property type="entry name" value="Type-I_RS_S_subunit"/>
</dbReference>
<proteinExistence type="inferred from homology"/>
<dbReference type="SUPFAM" id="SSF116734">
    <property type="entry name" value="DNA methylase specificity domain"/>
    <property type="match status" value="2"/>
</dbReference>
<evidence type="ECO:0000256" key="3">
    <source>
        <dbReference type="ARBA" id="ARBA00023125"/>
    </source>
</evidence>
<reference evidence="7" key="1">
    <citation type="submission" date="2017-11" db="EMBL/GenBank/DDBJ databases">
        <authorList>
            <person name="Zhu W."/>
        </authorList>
    </citation>
    <scope>NUCLEOTIDE SEQUENCE [LARGE SCALE GENOMIC DNA]</scope>
    <source>
        <strain evidence="7">160</strain>
    </source>
</reference>
<evidence type="ECO:0000259" key="5">
    <source>
        <dbReference type="Pfam" id="PF01420"/>
    </source>
</evidence>
<accession>A0A345PEK9</accession>
<dbReference type="Pfam" id="PF01420">
    <property type="entry name" value="Methylase_S"/>
    <property type="match status" value="2"/>
</dbReference>
<dbReference type="GO" id="GO:0003677">
    <property type="term" value="F:DNA binding"/>
    <property type="evidence" value="ECO:0007669"/>
    <property type="project" value="UniProtKB-KW"/>
</dbReference>
<dbReference type="Gene3D" id="1.10.287.1120">
    <property type="entry name" value="Bipartite methylase S protein"/>
    <property type="match status" value="1"/>
</dbReference>
<keyword evidence="6" id="KW-0378">Hydrolase</keyword>
<dbReference type="GO" id="GO:0004519">
    <property type="term" value="F:endonuclease activity"/>
    <property type="evidence" value="ECO:0007669"/>
    <property type="project" value="UniProtKB-KW"/>
</dbReference>
<dbReference type="EMBL" id="CP024848">
    <property type="protein sequence ID" value="AXI08439.1"/>
    <property type="molecule type" value="Genomic_DNA"/>
</dbReference>
<keyword evidence="3" id="KW-0238">DNA-binding</keyword>
<keyword evidence="4" id="KW-0175">Coiled coil</keyword>
<keyword evidence="7" id="KW-1185">Reference proteome</keyword>
<dbReference type="PANTHER" id="PTHR30408:SF12">
    <property type="entry name" value="TYPE I RESTRICTION ENZYME MJAVIII SPECIFICITY SUBUNIT"/>
    <property type="match status" value="1"/>
</dbReference>
<dbReference type="CDD" id="cd17521">
    <property type="entry name" value="RMtype1_S_Sau13435ORF2165P_TRD2-CR2_like"/>
    <property type="match status" value="1"/>
</dbReference>
<dbReference type="GO" id="GO:0009307">
    <property type="term" value="P:DNA restriction-modification system"/>
    <property type="evidence" value="ECO:0007669"/>
    <property type="project" value="UniProtKB-KW"/>
</dbReference>
<evidence type="ECO:0000256" key="2">
    <source>
        <dbReference type="ARBA" id="ARBA00022747"/>
    </source>
</evidence>
<gene>
    <name evidence="6" type="ORF">CUC15_05685</name>
</gene>
<dbReference type="OrthoDB" id="9795776at2"/>
<keyword evidence="6" id="KW-0255">Endonuclease</keyword>
<dbReference type="KEGG" id="ocn:CUC15_05685"/>
<dbReference type="REBASE" id="262690">
    <property type="entry name" value="S.Osp160ORF5680P"/>
</dbReference>
<dbReference type="CDD" id="cd17294">
    <property type="entry name" value="RMtype1_S_MmaC7ORF19P_TRD1-CR1_like"/>
    <property type="match status" value="1"/>
</dbReference>
<protein>
    <submittedName>
        <fullName evidence="6">Restriction endonuclease subunit S</fullName>
    </submittedName>
</protein>
<organism evidence="6 7">
    <name type="scientific">Oceanobacillus zhaokaii</name>
    <dbReference type="NCBI Taxonomy" id="2052660"/>
    <lineage>
        <taxon>Bacteria</taxon>
        <taxon>Bacillati</taxon>
        <taxon>Bacillota</taxon>
        <taxon>Bacilli</taxon>
        <taxon>Bacillales</taxon>
        <taxon>Bacillaceae</taxon>
        <taxon>Oceanobacillus</taxon>
    </lineage>
</organism>
<keyword evidence="6" id="KW-0540">Nuclease</keyword>
<feature type="domain" description="Type I restriction modification DNA specificity" evidence="5">
    <location>
        <begin position="222"/>
        <end position="400"/>
    </location>
</feature>
<name>A0A345PEK9_9BACI</name>
<evidence type="ECO:0000256" key="4">
    <source>
        <dbReference type="SAM" id="Coils"/>
    </source>
</evidence>
<dbReference type="AlphaFoldDB" id="A0A345PEK9"/>
<keyword evidence="2" id="KW-0680">Restriction system</keyword>
<dbReference type="RefSeq" id="WP_114915733.1">
    <property type="nucleotide sequence ID" value="NZ_CP024848.1"/>
</dbReference>
<evidence type="ECO:0000313" key="7">
    <source>
        <dbReference type="Proteomes" id="UP000253908"/>
    </source>
</evidence>
<feature type="coiled-coil region" evidence="4">
    <location>
        <begin position="382"/>
        <end position="409"/>
    </location>
</feature>
<evidence type="ECO:0000256" key="1">
    <source>
        <dbReference type="ARBA" id="ARBA00010923"/>
    </source>
</evidence>
<dbReference type="Proteomes" id="UP000253908">
    <property type="component" value="Chromosome"/>
</dbReference>
<dbReference type="PANTHER" id="PTHR30408">
    <property type="entry name" value="TYPE-1 RESTRICTION ENZYME ECOKI SPECIFICITY PROTEIN"/>
    <property type="match status" value="1"/>
</dbReference>
<comment type="similarity">
    <text evidence="1">Belongs to the type-I restriction system S methylase family.</text>
</comment>
<dbReference type="InterPro" id="IPR044946">
    <property type="entry name" value="Restrct_endonuc_typeI_TRD_sf"/>
</dbReference>
<feature type="domain" description="Type I restriction modification DNA specificity" evidence="5">
    <location>
        <begin position="16"/>
        <end position="191"/>
    </location>
</feature>
<evidence type="ECO:0000313" key="6">
    <source>
        <dbReference type="EMBL" id="AXI08439.1"/>
    </source>
</evidence>
<dbReference type="InterPro" id="IPR000055">
    <property type="entry name" value="Restrct_endonuc_typeI_TRD"/>
</dbReference>
<sequence length="412" mass="46844">MTSNKPEIHFDGFTNEWKQRKLGDISENFEYGLNASATEYDGENKYIRITDIDDNSHKFLMDEVTSPDTDLSIADNYLLEEGDILFARTGASVGKTYLYDAHDGKVYYAGFLIRARVKPEYDSQFVFQNTLTSNYNNFVKITSQRSGQPGINAQEYASFSILMPEKEEQIKIGNFFKQLDNAIALYKCKHEKLINYKNAMLQKLLPQNGKMVPEIRFNGFTDDWKQLKLGEHSDIKAGGTPKTDISEYWFPKEIPWMSSGEVNKKRLFNTDNQISKTGLENSSARWIKEKSILIALAGQGKTRGTVAINEIPLTTNQSIAAIEVHSNLDSEFVLQNLESRYEELRKLSSGDGTRGGLNKQLIANLNIVAPSVEEQKKIGMLFKQLDNTISLQQEQLNKLQKIKKSMLQKMLV</sequence>
<dbReference type="Gene3D" id="3.90.220.20">
    <property type="entry name" value="DNA methylase specificity domains"/>
    <property type="match status" value="2"/>
</dbReference>